<gene>
    <name evidence="6" type="ORF">UFOPK2373_00648</name>
</gene>
<keyword evidence="4 5" id="KW-0472">Membrane</keyword>
<protein>
    <submittedName>
        <fullName evidence="6">Unannotated protein</fullName>
    </submittedName>
</protein>
<dbReference type="GO" id="GO:0016020">
    <property type="term" value="C:membrane"/>
    <property type="evidence" value="ECO:0007669"/>
    <property type="project" value="UniProtKB-SubCell"/>
</dbReference>
<organism evidence="6">
    <name type="scientific">freshwater metagenome</name>
    <dbReference type="NCBI Taxonomy" id="449393"/>
    <lineage>
        <taxon>unclassified sequences</taxon>
        <taxon>metagenomes</taxon>
        <taxon>ecological metagenomes</taxon>
    </lineage>
</organism>
<dbReference type="AlphaFoldDB" id="A0A6J6NV25"/>
<evidence type="ECO:0000256" key="4">
    <source>
        <dbReference type="ARBA" id="ARBA00023136"/>
    </source>
</evidence>
<dbReference type="SUPFAM" id="SSF51306">
    <property type="entry name" value="LexA/Signal peptidase"/>
    <property type="match status" value="1"/>
</dbReference>
<dbReference type="PRINTS" id="PR00728">
    <property type="entry name" value="SIGNALPTASE"/>
</dbReference>
<dbReference type="EMBL" id="CAEZXL010000098">
    <property type="protein sequence ID" value="CAB4688454.1"/>
    <property type="molecule type" value="Genomic_DNA"/>
</dbReference>
<sequence>MPKKQSASRWLSGLLAAILLIPAVLSFAGVITMRVVLTDSMEPRIYPGDLVVSANWVKPGLGDTAIYHQKDITGTFRQDVVHRVITMNEQGEYQFKGDNNKSMDALSVPKNDVVGTVFMKVPGVGNLLTATGLLFLALIIGGLVAVYYGIKLLRK</sequence>
<dbReference type="InterPro" id="IPR001733">
    <property type="entry name" value="Peptidase_S26B"/>
</dbReference>
<evidence type="ECO:0000256" key="2">
    <source>
        <dbReference type="ARBA" id="ARBA00022692"/>
    </source>
</evidence>
<dbReference type="NCBIfam" id="TIGR02228">
    <property type="entry name" value="sigpep_I_arch"/>
    <property type="match status" value="1"/>
</dbReference>
<evidence type="ECO:0000313" key="6">
    <source>
        <dbReference type="EMBL" id="CAB4688454.1"/>
    </source>
</evidence>
<dbReference type="Gene3D" id="2.10.109.10">
    <property type="entry name" value="Umud Fragment, subunit A"/>
    <property type="match status" value="1"/>
</dbReference>
<dbReference type="CDD" id="cd06462">
    <property type="entry name" value="Peptidase_S24_S26"/>
    <property type="match status" value="1"/>
</dbReference>
<evidence type="ECO:0000256" key="1">
    <source>
        <dbReference type="ARBA" id="ARBA00004370"/>
    </source>
</evidence>
<reference evidence="6" key="1">
    <citation type="submission" date="2020-05" db="EMBL/GenBank/DDBJ databases">
        <authorList>
            <person name="Chiriac C."/>
            <person name="Salcher M."/>
            <person name="Ghai R."/>
            <person name="Kavagutti S V."/>
        </authorList>
    </citation>
    <scope>NUCLEOTIDE SEQUENCE</scope>
</reference>
<accession>A0A6J6NV25</accession>
<evidence type="ECO:0000256" key="3">
    <source>
        <dbReference type="ARBA" id="ARBA00022989"/>
    </source>
</evidence>
<keyword evidence="3 5" id="KW-1133">Transmembrane helix</keyword>
<dbReference type="GO" id="GO:0006465">
    <property type="term" value="P:signal peptide processing"/>
    <property type="evidence" value="ECO:0007669"/>
    <property type="project" value="InterPro"/>
</dbReference>
<keyword evidence="2 5" id="KW-0812">Transmembrane</keyword>
<name>A0A6J6NV25_9ZZZZ</name>
<dbReference type="GO" id="GO:0008233">
    <property type="term" value="F:peptidase activity"/>
    <property type="evidence" value="ECO:0007669"/>
    <property type="project" value="InterPro"/>
</dbReference>
<evidence type="ECO:0000256" key="5">
    <source>
        <dbReference type="SAM" id="Phobius"/>
    </source>
</evidence>
<comment type="subcellular location">
    <subcellularLocation>
        <location evidence="1">Membrane</location>
    </subcellularLocation>
</comment>
<dbReference type="InterPro" id="IPR036286">
    <property type="entry name" value="LexA/Signal_pep-like_sf"/>
</dbReference>
<feature type="transmembrane region" description="Helical" evidence="5">
    <location>
        <begin position="127"/>
        <end position="150"/>
    </location>
</feature>
<proteinExistence type="predicted"/>